<dbReference type="AlphaFoldDB" id="A0A2B7XYH2"/>
<gene>
    <name evidence="2" type="ORF">AJ79_03648</name>
</gene>
<evidence type="ECO:0000256" key="1">
    <source>
        <dbReference type="SAM" id="MobiDB-lite"/>
    </source>
</evidence>
<reference evidence="2 3" key="1">
    <citation type="submission" date="2017-10" db="EMBL/GenBank/DDBJ databases">
        <title>Comparative genomics in systemic dimorphic fungi from Ajellomycetaceae.</title>
        <authorList>
            <person name="Munoz J.F."/>
            <person name="Mcewen J.G."/>
            <person name="Clay O.K."/>
            <person name="Cuomo C.A."/>
        </authorList>
    </citation>
    <scope>NUCLEOTIDE SEQUENCE [LARGE SCALE GENOMIC DNA]</scope>
    <source>
        <strain evidence="2 3">UAMH5409</strain>
    </source>
</reference>
<proteinExistence type="predicted"/>
<dbReference type="Proteomes" id="UP000223968">
    <property type="component" value="Unassembled WGS sequence"/>
</dbReference>
<feature type="region of interest" description="Disordered" evidence="1">
    <location>
        <begin position="59"/>
        <end position="93"/>
    </location>
</feature>
<evidence type="ECO:0000313" key="3">
    <source>
        <dbReference type="Proteomes" id="UP000223968"/>
    </source>
</evidence>
<feature type="region of interest" description="Disordered" evidence="1">
    <location>
        <begin position="108"/>
        <end position="160"/>
    </location>
</feature>
<sequence length="227" mass="24603">MGFIITTAKAKKERTRSRDSEELKPTACEISGIEVIPRDGRRGRIAELDASDAVAVRSSALPVSNNAQKLTIPPADPGSVQHEDPRGAGDLTGNDHVVVVDRQADVAHPAPSQTPQLPDIDPVSPINAPNTEFLPLRASSVDRPSQHVSPLESPTSAVSEENPVLRGLLANLENIERRRKQRASKLMLLQEEETAMRVQEAAILEEIRRRAGKIPAVKETPGPSPPR</sequence>
<organism evidence="2 3">
    <name type="scientific">Helicocarpus griseus UAMH5409</name>
    <dbReference type="NCBI Taxonomy" id="1447875"/>
    <lineage>
        <taxon>Eukaryota</taxon>
        <taxon>Fungi</taxon>
        <taxon>Dikarya</taxon>
        <taxon>Ascomycota</taxon>
        <taxon>Pezizomycotina</taxon>
        <taxon>Eurotiomycetes</taxon>
        <taxon>Eurotiomycetidae</taxon>
        <taxon>Onygenales</taxon>
        <taxon>Ajellomycetaceae</taxon>
        <taxon>Helicocarpus</taxon>
    </lineage>
</organism>
<evidence type="ECO:0000313" key="2">
    <source>
        <dbReference type="EMBL" id="PGH13517.1"/>
    </source>
</evidence>
<accession>A0A2B7XYH2</accession>
<feature type="compositionally biased region" description="Polar residues" evidence="1">
    <location>
        <begin position="142"/>
        <end position="159"/>
    </location>
</feature>
<name>A0A2B7XYH2_9EURO</name>
<feature type="region of interest" description="Disordered" evidence="1">
    <location>
        <begin position="1"/>
        <end position="24"/>
    </location>
</feature>
<protein>
    <submittedName>
        <fullName evidence="2">Uncharacterized protein</fullName>
    </submittedName>
</protein>
<keyword evidence="3" id="KW-1185">Reference proteome</keyword>
<dbReference type="EMBL" id="PDNB01000045">
    <property type="protein sequence ID" value="PGH13517.1"/>
    <property type="molecule type" value="Genomic_DNA"/>
</dbReference>
<comment type="caution">
    <text evidence="2">The sequence shown here is derived from an EMBL/GenBank/DDBJ whole genome shotgun (WGS) entry which is preliminary data.</text>
</comment>